<feature type="transmembrane region" description="Helical" evidence="5">
    <location>
        <begin position="306"/>
        <end position="328"/>
    </location>
</feature>
<reference evidence="6 7" key="1">
    <citation type="submission" date="2020-07" db="EMBL/GenBank/DDBJ databases">
        <title>Genomic Encyclopedia of Type Strains, Phase IV (KMG-V): Genome sequencing to study the core and pangenomes of soil and plant-associated prokaryotes.</title>
        <authorList>
            <person name="Whitman W."/>
        </authorList>
    </citation>
    <scope>NUCLEOTIDE SEQUENCE [LARGE SCALE GENOMIC DNA]</scope>
    <source>
        <strain evidence="6 7">M8UP22</strain>
    </source>
</reference>
<feature type="transmembrane region" description="Helical" evidence="5">
    <location>
        <begin position="70"/>
        <end position="90"/>
    </location>
</feature>
<dbReference type="AlphaFoldDB" id="A0A852VEP2"/>
<accession>A0A852VEP2</accession>
<feature type="transmembrane region" description="Helical" evidence="5">
    <location>
        <begin position="267"/>
        <end position="285"/>
    </location>
</feature>
<dbReference type="InterPro" id="IPR002293">
    <property type="entry name" value="AA/rel_permease1"/>
</dbReference>
<evidence type="ECO:0000256" key="2">
    <source>
        <dbReference type="ARBA" id="ARBA00022692"/>
    </source>
</evidence>
<dbReference type="Proteomes" id="UP000564385">
    <property type="component" value="Unassembled WGS sequence"/>
</dbReference>
<dbReference type="EMBL" id="JACCCU010000001">
    <property type="protein sequence ID" value="NYF89399.1"/>
    <property type="molecule type" value="Genomic_DNA"/>
</dbReference>
<evidence type="ECO:0000256" key="3">
    <source>
        <dbReference type="ARBA" id="ARBA00022989"/>
    </source>
</evidence>
<keyword evidence="2 5" id="KW-0812">Transmembrane</keyword>
<dbReference type="GO" id="GO:0015179">
    <property type="term" value="F:L-amino acid transmembrane transporter activity"/>
    <property type="evidence" value="ECO:0007669"/>
    <property type="project" value="TreeGrafter"/>
</dbReference>
<dbReference type="PIRSF" id="PIRSF006060">
    <property type="entry name" value="AA_transporter"/>
    <property type="match status" value="1"/>
</dbReference>
<dbReference type="Pfam" id="PF13520">
    <property type="entry name" value="AA_permease_2"/>
    <property type="match status" value="1"/>
</dbReference>
<comment type="caution">
    <text evidence="6">The sequence shown here is derived from an EMBL/GenBank/DDBJ whole genome shotgun (WGS) entry which is preliminary data.</text>
</comment>
<dbReference type="PANTHER" id="PTHR11785">
    <property type="entry name" value="AMINO ACID TRANSPORTER"/>
    <property type="match status" value="1"/>
</dbReference>
<feature type="transmembrane region" description="Helical" evidence="5">
    <location>
        <begin position="505"/>
        <end position="523"/>
    </location>
</feature>
<evidence type="ECO:0000313" key="7">
    <source>
        <dbReference type="Proteomes" id="UP000564385"/>
    </source>
</evidence>
<evidence type="ECO:0000256" key="4">
    <source>
        <dbReference type="ARBA" id="ARBA00023136"/>
    </source>
</evidence>
<keyword evidence="3 5" id="KW-1133">Transmembrane helix</keyword>
<dbReference type="Gene3D" id="1.20.1740.10">
    <property type="entry name" value="Amino acid/polyamine transporter I"/>
    <property type="match status" value="1"/>
</dbReference>
<feature type="transmembrane region" description="Helical" evidence="5">
    <location>
        <begin position="177"/>
        <end position="196"/>
    </location>
</feature>
<sequence length="532" mass="56908">MKKITADLSPSLRDDKQRCVAEDGEPVSSAPQFVQGMGLFSATAIVMGSMIGSGIFIVSADMSRGLGSPALLIAAWLVTALMTIIGALSYGELAAMMPKAGGQYVYLREALGPLWGFLYGWTLFLVIQTGTIAAVGVAFGKFLGVFFPRVSAQNWIWHIGHVPPWHVGPMVLGNMDIGLNTANLSAIVVITLLTLLNTFGVKMGAAVQNVFTSAKVLALMAVVLVGVVAKNSAAVAANFGTGWQNFWARAGWHTTHAVQVGVGGPTAYVGVLTIVAVVQVGSLFSSDAWNNVTFTAGEIRNPKRNLPLSLAIGTGVVLLLYVLCNFVYLSVLPLAGDPAATTIVGRGIQFASEDRVATAVMEQAFAGYGAKLMAGAILISTFGCVNGMLLAGARVYYAMSRDGLFFKAVGRLSERSKTPVNSLWVQWAWTCLLCLSGSYGQLLDYVIFAVLVFYILTIAGLFVLRRTRPTAARPYKAFGYPVLPALYIVMAVWICAVLLRYKPQYTWPGLIIVLLGIPVYLVWKRQAVAEAV</sequence>
<feature type="transmembrane region" description="Helical" evidence="5">
    <location>
        <begin position="216"/>
        <end position="237"/>
    </location>
</feature>
<dbReference type="GO" id="GO:0016020">
    <property type="term" value="C:membrane"/>
    <property type="evidence" value="ECO:0007669"/>
    <property type="project" value="UniProtKB-SubCell"/>
</dbReference>
<evidence type="ECO:0000313" key="6">
    <source>
        <dbReference type="EMBL" id="NYF89399.1"/>
    </source>
</evidence>
<evidence type="ECO:0000256" key="1">
    <source>
        <dbReference type="ARBA" id="ARBA00004141"/>
    </source>
</evidence>
<feature type="transmembrane region" description="Helical" evidence="5">
    <location>
        <begin position="477"/>
        <end position="499"/>
    </location>
</feature>
<feature type="transmembrane region" description="Helical" evidence="5">
    <location>
        <begin position="445"/>
        <end position="465"/>
    </location>
</feature>
<proteinExistence type="predicted"/>
<gene>
    <name evidence="6" type="ORF">HDF08_001466</name>
</gene>
<dbReference type="PANTHER" id="PTHR11785:SF512">
    <property type="entry name" value="SOBREMESA, ISOFORM B"/>
    <property type="match status" value="1"/>
</dbReference>
<evidence type="ECO:0000256" key="5">
    <source>
        <dbReference type="SAM" id="Phobius"/>
    </source>
</evidence>
<feature type="transmembrane region" description="Helical" evidence="5">
    <location>
        <begin position="372"/>
        <end position="397"/>
    </location>
</feature>
<name>A0A852VEP2_9BACT</name>
<comment type="subcellular location">
    <subcellularLocation>
        <location evidence="1">Membrane</location>
        <topology evidence="1">Multi-pass membrane protein</topology>
    </subcellularLocation>
</comment>
<protein>
    <submittedName>
        <fullName evidence="6">APA family basic amino acid/polyamine antiporter</fullName>
    </submittedName>
</protein>
<keyword evidence="4 5" id="KW-0472">Membrane</keyword>
<organism evidence="6 7">
    <name type="scientific">Tunturiibacter lichenicola</name>
    <dbReference type="NCBI Taxonomy" id="2051959"/>
    <lineage>
        <taxon>Bacteria</taxon>
        <taxon>Pseudomonadati</taxon>
        <taxon>Acidobacteriota</taxon>
        <taxon>Terriglobia</taxon>
        <taxon>Terriglobales</taxon>
        <taxon>Acidobacteriaceae</taxon>
        <taxon>Tunturiibacter</taxon>
    </lineage>
</organism>
<dbReference type="InterPro" id="IPR050598">
    <property type="entry name" value="AminoAcid_Transporter"/>
</dbReference>
<feature type="transmembrane region" description="Helical" evidence="5">
    <location>
        <begin position="37"/>
        <end position="58"/>
    </location>
</feature>